<keyword evidence="3" id="KW-1185">Reference proteome</keyword>
<gene>
    <name evidence="2" type="ORF">JM658_01575</name>
</gene>
<accession>A0ABS9IZI7</accession>
<dbReference type="Gene3D" id="3.20.20.100">
    <property type="entry name" value="NADP-dependent oxidoreductase domain"/>
    <property type="match status" value="1"/>
</dbReference>
<dbReference type="InterPro" id="IPR036812">
    <property type="entry name" value="NAD(P)_OxRdtase_dom_sf"/>
</dbReference>
<dbReference type="Pfam" id="PF00248">
    <property type="entry name" value="Aldo_ket_red"/>
    <property type="match status" value="1"/>
</dbReference>
<dbReference type="PANTHER" id="PTHR43312:SF1">
    <property type="entry name" value="NADP-DEPENDENT OXIDOREDUCTASE DOMAIN-CONTAINING PROTEIN"/>
    <property type="match status" value="1"/>
</dbReference>
<proteinExistence type="predicted"/>
<sequence>MAGAKTIIGIGLAALGRPEYINVKQTAVSNKSEETFKKNAFKVLDDAYEQGVRYYDTAPSYGKGEKYLQEWNDTRSHQGVFLGTKWGYTYVADWELGYDGKHEIKEHSLAKLFGQWEVSKKLLPNLKYYQIHSATLESGVLENKEVLEKLAEIKSEYGLKIGLTSSGENQKTIIQKGLDVVVNGEELFDSFQVTYNILENSTNAILKSALANGKTVIIKEALANGRVFENENYPAYKNMYALLEKLAAKYNVGADAVALRFCMDALAPSIVLSGASSSSQLEANLKAYNFKLTEEETTQLNELSVESDFYWKERSELNWH</sequence>
<dbReference type="RefSeq" id="WP_236957473.1">
    <property type="nucleotide sequence ID" value="NZ_JAETXX010000001.1"/>
</dbReference>
<reference evidence="2 3" key="1">
    <citation type="submission" date="2021-01" db="EMBL/GenBank/DDBJ databases">
        <title>Genome sequencing of Joostella atrarenae M1-2 (= KCTC 23194).</title>
        <authorList>
            <person name="Zakaria M.R."/>
            <person name="Lam M.Q."/>
            <person name="Chong C.S."/>
        </authorList>
    </citation>
    <scope>NUCLEOTIDE SEQUENCE [LARGE SCALE GENOMIC DNA]</scope>
    <source>
        <strain evidence="2 3">M1-2</strain>
    </source>
</reference>
<dbReference type="EMBL" id="JAETXX010000001">
    <property type="protein sequence ID" value="MCF8713503.1"/>
    <property type="molecule type" value="Genomic_DNA"/>
</dbReference>
<comment type="caution">
    <text evidence="2">The sequence shown here is derived from an EMBL/GenBank/DDBJ whole genome shotgun (WGS) entry which is preliminary data.</text>
</comment>
<organism evidence="2 3">
    <name type="scientific">Joostella atrarenae</name>
    <dbReference type="NCBI Taxonomy" id="679257"/>
    <lineage>
        <taxon>Bacteria</taxon>
        <taxon>Pseudomonadati</taxon>
        <taxon>Bacteroidota</taxon>
        <taxon>Flavobacteriia</taxon>
        <taxon>Flavobacteriales</taxon>
        <taxon>Flavobacteriaceae</taxon>
        <taxon>Joostella</taxon>
    </lineage>
</organism>
<dbReference type="InterPro" id="IPR023210">
    <property type="entry name" value="NADP_OxRdtase_dom"/>
</dbReference>
<evidence type="ECO:0000259" key="1">
    <source>
        <dbReference type="Pfam" id="PF00248"/>
    </source>
</evidence>
<evidence type="ECO:0000313" key="3">
    <source>
        <dbReference type="Proteomes" id="UP000829517"/>
    </source>
</evidence>
<dbReference type="SUPFAM" id="SSF51430">
    <property type="entry name" value="NAD(P)-linked oxidoreductase"/>
    <property type="match status" value="1"/>
</dbReference>
<dbReference type="Proteomes" id="UP000829517">
    <property type="component" value="Unassembled WGS sequence"/>
</dbReference>
<protein>
    <submittedName>
        <fullName evidence="2">Aldo/keto reductase</fullName>
    </submittedName>
</protein>
<name>A0ABS9IZI7_9FLAO</name>
<dbReference type="PANTHER" id="PTHR43312">
    <property type="entry name" value="D-THREO-ALDOSE 1-DEHYDROGENASE"/>
    <property type="match status" value="1"/>
</dbReference>
<evidence type="ECO:0000313" key="2">
    <source>
        <dbReference type="EMBL" id="MCF8713503.1"/>
    </source>
</evidence>
<dbReference type="InterPro" id="IPR053135">
    <property type="entry name" value="AKR2_Oxidoreductase"/>
</dbReference>
<feature type="domain" description="NADP-dependent oxidoreductase" evidence="1">
    <location>
        <begin position="29"/>
        <end position="303"/>
    </location>
</feature>